<dbReference type="PANTHER" id="PTHR47219">
    <property type="entry name" value="RAB GTPASE-ACTIVATING PROTEIN 1-LIKE"/>
    <property type="match status" value="1"/>
</dbReference>
<evidence type="ECO:0000259" key="4">
    <source>
        <dbReference type="PROSITE" id="PS50086"/>
    </source>
</evidence>
<dbReference type="Pfam" id="PF00566">
    <property type="entry name" value="RabGAP-TBC"/>
    <property type="match status" value="1"/>
</dbReference>
<evidence type="ECO:0008006" key="7">
    <source>
        <dbReference type="Google" id="ProtNLM"/>
    </source>
</evidence>
<dbReference type="InterPro" id="IPR000195">
    <property type="entry name" value="Rab-GAP-TBC_dom"/>
</dbReference>
<comment type="caution">
    <text evidence="5">The sequence shown here is derived from an EMBL/GenBank/DDBJ whole genome shotgun (WGS) entry which is preliminary data.</text>
</comment>
<evidence type="ECO:0000313" key="6">
    <source>
        <dbReference type="Proteomes" id="UP001620645"/>
    </source>
</evidence>
<feature type="coiled-coil region" evidence="1">
    <location>
        <begin position="394"/>
        <end position="421"/>
    </location>
</feature>
<feature type="compositionally biased region" description="Acidic residues" evidence="2">
    <location>
        <begin position="1381"/>
        <end position="1390"/>
    </location>
</feature>
<proteinExistence type="predicted"/>
<dbReference type="Gene3D" id="1.10.8.270">
    <property type="entry name" value="putative rabgap domain of human tbc1 domain family member 14 like domains"/>
    <property type="match status" value="1"/>
</dbReference>
<dbReference type="InterPro" id="IPR036322">
    <property type="entry name" value="WD40_repeat_dom_sf"/>
</dbReference>
<feature type="region of interest" description="Disordered" evidence="2">
    <location>
        <begin position="323"/>
        <end position="358"/>
    </location>
</feature>
<dbReference type="SUPFAM" id="SSF50729">
    <property type="entry name" value="PH domain-like"/>
    <property type="match status" value="1"/>
</dbReference>
<dbReference type="InterPro" id="IPR011993">
    <property type="entry name" value="PH-like_dom_sf"/>
</dbReference>
<feature type="domain" description="PH" evidence="3">
    <location>
        <begin position="67"/>
        <end position="172"/>
    </location>
</feature>
<evidence type="ECO:0000256" key="2">
    <source>
        <dbReference type="SAM" id="MobiDB-lite"/>
    </source>
</evidence>
<accession>A0ABD2HXY7</accession>
<feature type="region of interest" description="Disordered" evidence="2">
    <location>
        <begin position="189"/>
        <end position="224"/>
    </location>
</feature>
<evidence type="ECO:0000256" key="1">
    <source>
        <dbReference type="SAM" id="Coils"/>
    </source>
</evidence>
<keyword evidence="1" id="KW-0175">Coiled coil</keyword>
<dbReference type="EMBL" id="JBICCN010000373">
    <property type="protein sequence ID" value="KAL3072609.1"/>
    <property type="molecule type" value="Genomic_DNA"/>
</dbReference>
<protein>
    <recommendedName>
        <fullName evidence="7">TBC1 domain family member 2B</fullName>
    </recommendedName>
</protein>
<dbReference type="Pfam" id="PF00169">
    <property type="entry name" value="PH"/>
    <property type="match status" value="1"/>
</dbReference>
<feature type="domain" description="Rab-GAP TBC" evidence="4">
    <location>
        <begin position="624"/>
        <end position="823"/>
    </location>
</feature>
<evidence type="ECO:0000259" key="3">
    <source>
        <dbReference type="PROSITE" id="PS50003"/>
    </source>
</evidence>
<dbReference type="PROSITE" id="PS50086">
    <property type="entry name" value="TBC_RABGAP"/>
    <property type="match status" value="1"/>
</dbReference>
<dbReference type="PROSITE" id="PS50003">
    <property type="entry name" value="PH_DOMAIN"/>
    <property type="match status" value="1"/>
</dbReference>
<dbReference type="FunFam" id="1.10.8.270:FF:000026">
    <property type="entry name" value="TBC (Tre-2/Bub2/Cdc16) domain family"/>
    <property type="match status" value="1"/>
</dbReference>
<dbReference type="Gene3D" id="1.10.472.80">
    <property type="entry name" value="Ypt/Rab-GAP domain of gyp1p, domain 3"/>
    <property type="match status" value="1"/>
</dbReference>
<dbReference type="InterPro" id="IPR050302">
    <property type="entry name" value="Rab_GAP_TBC_domain"/>
</dbReference>
<dbReference type="SUPFAM" id="SSF50978">
    <property type="entry name" value="WD40 repeat-like"/>
    <property type="match status" value="1"/>
</dbReference>
<keyword evidence="6" id="KW-1185">Reference proteome</keyword>
<organism evidence="5 6">
    <name type="scientific">Heterodera schachtii</name>
    <name type="common">Sugarbeet cyst nematode worm</name>
    <name type="synonym">Tylenchus schachtii</name>
    <dbReference type="NCBI Taxonomy" id="97005"/>
    <lineage>
        <taxon>Eukaryota</taxon>
        <taxon>Metazoa</taxon>
        <taxon>Ecdysozoa</taxon>
        <taxon>Nematoda</taxon>
        <taxon>Chromadorea</taxon>
        <taxon>Rhabditida</taxon>
        <taxon>Tylenchina</taxon>
        <taxon>Tylenchomorpha</taxon>
        <taxon>Tylenchoidea</taxon>
        <taxon>Heteroderidae</taxon>
        <taxon>Heteroderinae</taxon>
        <taxon>Heterodera</taxon>
    </lineage>
</organism>
<dbReference type="SMART" id="SM00164">
    <property type="entry name" value="TBC"/>
    <property type="match status" value="1"/>
</dbReference>
<dbReference type="SUPFAM" id="SSF47923">
    <property type="entry name" value="Ypt/Rab-GAP domain of gyp1p"/>
    <property type="match status" value="2"/>
</dbReference>
<dbReference type="CDD" id="cd00821">
    <property type="entry name" value="PH"/>
    <property type="match status" value="1"/>
</dbReference>
<dbReference type="Gene3D" id="2.30.29.30">
    <property type="entry name" value="Pleckstrin-homology domain (PH domain)/Phosphotyrosine-binding domain (PTB)"/>
    <property type="match status" value="1"/>
</dbReference>
<gene>
    <name evidence="5" type="ORF">niasHS_017583</name>
</gene>
<name>A0ABD2HXY7_HETSC</name>
<feature type="coiled-coil region" evidence="1">
    <location>
        <begin position="454"/>
        <end position="502"/>
    </location>
</feature>
<feature type="compositionally biased region" description="Basic and acidic residues" evidence="2">
    <location>
        <begin position="334"/>
        <end position="349"/>
    </location>
</feature>
<dbReference type="Proteomes" id="UP001620645">
    <property type="component" value="Unassembled WGS sequence"/>
</dbReference>
<feature type="region of interest" description="Disordered" evidence="2">
    <location>
        <begin position="1372"/>
        <end position="1415"/>
    </location>
</feature>
<dbReference type="SMART" id="SM00233">
    <property type="entry name" value="PH"/>
    <property type="match status" value="1"/>
</dbReference>
<reference evidence="5 6" key="1">
    <citation type="submission" date="2024-10" db="EMBL/GenBank/DDBJ databases">
        <authorList>
            <person name="Kim D."/>
        </authorList>
    </citation>
    <scope>NUCLEOTIDE SEQUENCE [LARGE SCALE GENOMIC DNA]</scope>
    <source>
        <strain evidence="5">Taebaek</strain>
    </source>
</reference>
<evidence type="ECO:0000313" key="5">
    <source>
        <dbReference type="EMBL" id="KAL3072609.1"/>
    </source>
</evidence>
<dbReference type="PANTHER" id="PTHR47219:SF20">
    <property type="entry name" value="TBC1 DOMAIN FAMILY MEMBER 2B"/>
    <property type="match status" value="1"/>
</dbReference>
<sequence>MMNLAPSPAGTLRSFLPSAHSECSPSADGSVKSSLGPLISNNFGMTANASSSSLPPHSSQPRPKEQCFSLEGYLSMKSLGNAFASLLQPRKRLYFGLEEMDNHLVYYRSKSDFDARKECLGHIPMDGAFCSLLEGNVRVFLLHTEKGKKYQFEADNDRAADCWLNALRQRREGGSREDGQNGEGLLMVLNGKGRTKRSNSSRSSVDSASEEETDKIELQWQQQRARSRLYPKRRNLPPLRLDLLNGQASVGLGRGNCSTTPPTPKSMPLTRQHTFDTKMLLRKASTFGMPKFGPNRQQSDGGGCCVCGAKAATKEWVVDNWLNGQQQNDEDGTEERCRKGTTSSEEKSQDGALGSPASACSALPSVSVFAELPASPSSPSSSMGCESDHATDELTMLREMSNRQKAQIQQLNAELDRVKGAMVVATPTEELAEERKLRLSSGGASVEHALAAQNRFLNAELLRVNERRLELNRQTEQYKRQIVKLEAEMEGFKKEYVHLLQSCVRIPIRDNSSCDVVQIKLFGGDEHEKRVKKLLQKARESSPTLPTFESVVRSGSFHVDEYGFRHSFAEIPLAVHFIATQLNQHYQSKSTGHAQLKANWRVLLREQPERLERSREIRLLCRRGIPRALRPRVWRLLINQQVADLKEKHGQYYYKNLCSSQGTAAEKHYSSAHQKQVNLDLLRTMPSNVHFMSASCKGVTHLQSVLRAFCLHNPSIGYCQGMNFLVATALLFMGPEDAFWFLVAVTERYFDSSYFDQTLTGAQADQEVLKEIVEQKFPRLAQHLDECEIDLTTVTLNWFIALFFDAIPFQTMLRLWDCFLYEGPKVLFRFAIALLGFHEEELLAHSDTISVIKVLKAAVRLTYDVDGLIKFAFEQLSPFPSKAYLRQRQSLYLRVLQEQLFKRQQLRQLLNITNSSDQSNQLCDLPIEVVVFSQFVLGRGYVCAGNQKRGKLSMIQLHQETASLDTLELEFDCRLISMVLFNSEMAFVSLLSGYVIALHLNESGEAEILWELKLNDVALKLVNCPQRLYSCLANGTLAVLENAFERMPSALDLYHIPIAAAPITDALLDDDKLYLAVACKIVVLNRSTLSTVASVYVASASVGSQVPMFEKIRNLAPSPFGIWLLTAHSSLIQLWRDGQCEMLFDIRYDHSHRKPSFDEDDDKLEQVELCSILFHLDELWVGTVDGYLMLYRVLVEPPNNCKPTKTRSAECRFQPGKRLSAVHGLTQSVPKSKLQTYYIPTENETKAEELNSSMELETERQMLAPTESTGGARKISVVIDPLSRKYSVNVLHLSIDSARNSAGTSTSIAPIPPFRAFSNSFPLKSAHLPISSPSLSNPSDRQSIDSALSVFSFANSAASIDRTRALSFHGRNCKPSRNDDLLENGFDENETEKAERMDESVEGTPNERTEAEQRKRFPSRLVRLRSWRKLSSMAIAMSHSLDGEPSKNGAECPLAADECAAEENGAATEGIRIRRKDLNFEEPLLLAVKEGDDLTRSLGTSPSSRRPSLCADDAKLTTAETAQGEPNELETTEINSSLGMALQMKLKVSDKPLRCISLGHFQGQEVIITGAGEYGEDEALLRWRRDPKNGLWINDPLIDREMRSRKWTMFSGASNSSKSPVEK</sequence>
<feature type="compositionally biased region" description="Basic and acidic residues" evidence="2">
    <location>
        <begin position="1391"/>
        <end position="1415"/>
    </location>
</feature>
<dbReference type="InterPro" id="IPR001849">
    <property type="entry name" value="PH_domain"/>
</dbReference>
<dbReference type="InterPro" id="IPR035969">
    <property type="entry name" value="Rab-GAP_TBC_sf"/>
</dbReference>